<evidence type="ECO:0000256" key="1">
    <source>
        <dbReference type="SAM" id="Phobius"/>
    </source>
</evidence>
<evidence type="ECO:0000313" key="2">
    <source>
        <dbReference type="EMBL" id="KAA0706242.1"/>
    </source>
</evidence>
<comment type="caution">
    <text evidence="2">The sequence shown here is derived from an EMBL/GenBank/DDBJ whole genome shotgun (WGS) entry which is preliminary data.</text>
</comment>
<keyword evidence="3" id="KW-1185">Reference proteome</keyword>
<organism evidence="2 3">
    <name type="scientific">Triplophysa tibetana</name>
    <dbReference type="NCBI Taxonomy" id="1572043"/>
    <lineage>
        <taxon>Eukaryota</taxon>
        <taxon>Metazoa</taxon>
        <taxon>Chordata</taxon>
        <taxon>Craniata</taxon>
        <taxon>Vertebrata</taxon>
        <taxon>Euteleostomi</taxon>
        <taxon>Actinopterygii</taxon>
        <taxon>Neopterygii</taxon>
        <taxon>Teleostei</taxon>
        <taxon>Ostariophysi</taxon>
        <taxon>Cypriniformes</taxon>
        <taxon>Nemacheilidae</taxon>
        <taxon>Triplophysa</taxon>
    </lineage>
</organism>
<reference evidence="2 3" key="1">
    <citation type="journal article" date="2019" name="Mol. Ecol. Resour.">
        <title>Chromosome-level genome assembly of Triplophysa tibetana, a fish adapted to the harsh high-altitude environment of the Tibetan Plateau.</title>
        <authorList>
            <person name="Yang X."/>
            <person name="Liu H."/>
            <person name="Ma Z."/>
            <person name="Zou Y."/>
            <person name="Zou M."/>
            <person name="Mao Y."/>
            <person name="Li X."/>
            <person name="Wang H."/>
            <person name="Chen T."/>
            <person name="Wang W."/>
            <person name="Yang R."/>
        </authorList>
    </citation>
    <scope>NUCLEOTIDE SEQUENCE [LARGE SCALE GENOMIC DNA]</scope>
    <source>
        <strain evidence="2">TTIB1903HZAU</strain>
        <tissue evidence="2">Muscle</tissue>
    </source>
</reference>
<accession>A0A5A9N8G2</accession>
<keyword evidence="1" id="KW-0472">Membrane</keyword>
<keyword evidence="1" id="KW-1133">Transmembrane helix</keyword>
<evidence type="ECO:0000313" key="3">
    <source>
        <dbReference type="Proteomes" id="UP000324632"/>
    </source>
</evidence>
<proteinExistence type="predicted"/>
<sequence>MDAGVQNTGTITDEEVSVIQDTWRPVYEVKEDCRGGCAGQMLSFCVQPTIALRRTNNESAWPLKRNFRRIIALHSFAVAFICAFVIKF</sequence>
<keyword evidence="1" id="KW-0812">Transmembrane</keyword>
<gene>
    <name evidence="2" type="ORF">E1301_Tti016263</name>
</gene>
<dbReference type="AlphaFoldDB" id="A0A5A9N8G2"/>
<feature type="transmembrane region" description="Helical" evidence="1">
    <location>
        <begin position="70"/>
        <end position="86"/>
    </location>
</feature>
<dbReference type="EMBL" id="SOYY01000021">
    <property type="protein sequence ID" value="KAA0706242.1"/>
    <property type="molecule type" value="Genomic_DNA"/>
</dbReference>
<name>A0A5A9N8G2_9TELE</name>
<protein>
    <submittedName>
        <fullName evidence="2">Uncharacterized protein</fullName>
    </submittedName>
</protein>
<dbReference type="Proteomes" id="UP000324632">
    <property type="component" value="Chromosome 21"/>
</dbReference>